<evidence type="ECO:0000259" key="3">
    <source>
        <dbReference type="Pfam" id="PF01709"/>
    </source>
</evidence>
<organism evidence="5 6">
    <name type="scientific">Glossina brevipalpis</name>
    <dbReference type="NCBI Taxonomy" id="37001"/>
    <lineage>
        <taxon>Eukaryota</taxon>
        <taxon>Metazoa</taxon>
        <taxon>Ecdysozoa</taxon>
        <taxon>Arthropoda</taxon>
        <taxon>Hexapoda</taxon>
        <taxon>Insecta</taxon>
        <taxon>Pterygota</taxon>
        <taxon>Neoptera</taxon>
        <taxon>Endopterygota</taxon>
        <taxon>Diptera</taxon>
        <taxon>Brachycera</taxon>
        <taxon>Muscomorpha</taxon>
        <taxon>Hippoboscoidea</taxon>
        <taxon>Glossinidae</taxon>
        <taxon>Glossina</taxon>
    </lineage>
</organism>
<dbReference type="InterPro" id="IPR026564">
    <property type="entry name" value="Transcrip_reg_TACO1-like_dom3"/>
</dbReference>
<dbReference type="Pfam" id="PF01709">
    <property type="entry name" value="Transcrip_reg"/>
    <property type="match status" value="1"/>
</dbReference>
<keyword evidence="6" id="KW-1185">Reference proteome</keyword>
<reference evidence="5" key="2">
    <citation type="submission" date="2020-05" db="UniProtKB">
        <authorList>
            <consortium name="EnsemblMetazoa"/>
        </authorList>
    </citation>
    <scope>IDENTIFICATION</scope>
    <source>
        <strain evidence="5">IAEA</strain>
    </source>
</reference>
<evidence type="ECO:0000256" key="2">
    <source>
        <dbReference type="ARBA" id="ARBA00008724"/>
    </source>
</evidence>
<dbReference type="Pfam" id="PF20772">
    <property type="entry name" value="TACO1_YebC_N"/>
    <property type="match status" value="1"/>
</dbReference>
<dbReference type="Gene3D" id="1.10.10.200">
    <property type="match status" value="1"/>
</dbReference>
<dbReference type="GO" id="GO:0005739">
    <property type="term" value="C:mitochondrion"/>
    <property type="evidence" value="ECO:0007669"/>
    <property type="project" value="UniProtKB-SubCell"/>
</dbReference>
<dbReference type="AlphaFoldDB" id="A0A1A9WJ35"/>
<dbReference type="STRING" id="37001.A0A1A9WJ35"/>
<comment type="similarity">
    <text evidence="2">Belongs to the TACO1 family.</text>
</comment>
<comment type="subcellular location">
    <subcellularLocation>
        <location evidence="1">Mitochondrion</location>
    </subcellularLocation>
</comment>
<dbReference type="SUPFAM" id="SSF75625">
    <property type="entry name" value="YebC-like"/>
    <property type="match status" value="1"/>
</dbReference>
<dbReference type="InterPro" id="IPR029072">
    <property type="entry name" value="YebC-like"/>
</dbReference>
<reference evidence="6" key="1">
    <citation type="submission" date="2014-03" db="EMBL/GenBank/DDBJ databases">
        <authorList>
            <person name="Aksoy S."/>
            <person name="Warren W."/>
            <person name="Wilson R.K."/>
        </authorList>
    </citation>
    <scope>NUCLEOTIDE SEQUENCE [LARGE SCALE GENOMIC DNA]</scope>
    <source>
        <strain evidence="6">IAEA</strain>
    </source>
</reference>
<dbReference type="VEuPathDB" id="VectorBase:GBRI021685"/>
<dbReference type="InterPro" id="IPR002876">
    <property type="entry name" value="Transcrip_reg_TACO1-like"/>
</dbReference>
<evidence type="ECO:0000313" key="6">
    <source>
        <dbReference type="Proteomes" id="UP000091820"/>
    </source>
</evidence>
<dbReference type="Proteomes" id="UP000091820">
    <property type="component" value="Unassembled WGS sequence"/>
</dbReference>
<evidence type="ECO:0000313" key="5">
    <source>
        <dbReference type="EnsemblMetazoa" id="GBRI021685-PA"/>
    </source>
</evidence>
<sequence length="282" mass="32056">MGLLRSVTKVLLVTKGCGFNDGLRRRIALTSSSLAGHSKWANIKHTKAEKDAQKSTEFGKIARQLRLAIQEGGSANPATNTQLRSIIDYGLRKNMPMASIQNNIKKFQQIKTELKRYRLDVRFKQKVFVVCIIYTDNYTAFRQEAATILRKSGAMVIDTNNLFEEYGIIEATMSKERLSLSKNIEELATEDAIECGAEEVEIYDTANGVVNFVCQPRDLFSLRKSIESKNYIIENMEHIYTAVNCVELPSEELVAYEKFITKLRQISGVEEIYDNLQNTNFE</sequence>
<protein>
    <submittedName>
        <fullName evidence="5">Uncharacterized protein</fullName>
    </submittedName>
</protein>
<accession>A0A1A9WJ35</accession>
<proteinExistence type="inferred from homology"/>
<evidence type="ECO:0000259" key="4">
    <source>
        <dbReference type="Pfam" id="PF20772"/>
    </source>
</evidence>
<dbReference type="InterPro" id="IPR049083">
    <property type="entry name" value="TACO1_YebC_N"/>
</dbReference>
<feature type="domain" description="TACO1/YebC-like second and third" evidence="3">
    <location>
        <begin position="118"/>
        <end position="276"/>
    </location>
</feature>
<evidence type="ECO:0000256" key="1">
    <source>
        <dbReference type="ARBA" id="ARBA00004173"/>
    </source>
</evidence>
<name>A0A1A9WJ35_9MUSC</name>
<feature type="domain" description="TACO1/YebC-like N-terminal" evidence="4">
    <location>
        <begin position="38"/>
        <end position="108"/>
    </location>
</feature>
<dbReference type="FunFam" id="1.10.10.200:FF:000002">
    <property type="entry name" value="Probable transcriptional regulatory protein CLM62_37755"/>
    <property type="match status" value="1"/>
</dbReference>
<dbReference type="PANTHER" id="PTHR12532">
    <property type="entry name" value="TRANSLATIONAL ACTIVATOR OF CYTOCHROME C OXIDASE 1"/>
    <property type="match status" value="1"/>
</dbReference>
<dbReference type="PANTHER" id="PTHR12532:SF0">
    <property type="entry name" value="TRANSLATIONAL ACTIVATOR OF CYTOCHROME C OXIDASE 1"/>
    <property type="match status" value="1"/>
</dbReference>
<dbReference type="EnsemblMetazoa" id="GBRI021685-RA">
    <property type="protein sequence ID" value="GBRI021685-PA"/>
    <property type="gene ID" value="GBRI021685"/>
</dbReference>
<dbReference type="Gene3D" id="3.30.70.980">
    <property type="match status" value="2"/>
</dbReference>
<dbReference type="InterPro" id="IPR048300">
    <property type="entry name" value="TACO1_YebC-like_2nd/3rd_dom"/>
</dbReference>
<dbReference type="InterPro" id="IPR017856">
    <property type="entry name" value="Integrase-like_N"/>
</dbReference>